<feature type="transmembrane region" description="Helical" evidence="1">
    <location>
        <begin position="12"/>
        <end position="33"/>
    </location>
</feature>
<name>A0A401JCE0_9PROT</name>
<comment type="caution">
    <text evidence="2">The sequence shown here is derived from an EMBL/GenBank/DDBJ whole genome shotgun (WGS) entry which is preliminary data.</text>
</comment>
<dbReference type="AlphaFoldDB" id="A0A401JCE0"/>
<dbReference type="EMBL" id="BGOW01000009">
    <property type="protein sequence ID" value="GBL45313.1"/>
    <property type="molecule type" value="Genomic_DNA"/>
</dbReference>
<dbReference type="RefSeq" id="WP_223247692.1">
    <property type="nucleotide sequence ID" value="NZ_BGOW01000009.1"/>
</dbReference>
<dbReference type="Proteomes" id="UP000286806">
    <property type="component" value="Unassembled WGS sequence"/>
</dbReference>
<reference evidence="2 3" key="1">
    <citation type="journal article" date="2019" name="Front. Microbiol.">
        <title>Genomes of Neutrophilic Sulfur-Oxidizing Chemolithoautotrophs Representing 9 Proteobacterial Species From 8 Genera.</title>
        <authorList>
            <person name="Watanabe T."/>
            <person name="Kojima H."/>
            <person name="Umezawa K."/>
            <person name="Hori C."/>
            <person name="Takasuka T.E."/>
            <person name="Kato Y."/>
            <person name="Fukui M."/>
        </authorList>
    </citation>
    <scope>NUCLEOTIDE SEQUENCE [LARGE SCALE GENOMIC DNA]</scope>
    <source>
        <strain evidence="2 3">TTN</strain>
    </source>
</reference>
<organism evidence="2 3">
    <name type="scientific">Sulfuriferula multivorans</name>
    <dbReference type="NCBI Taxonomy" id="1559896"/>
    <lineage>
        <taxon>Bacteria</taxon>
        <taxon>Pseudomonadati</taxon>
        <taxon>Pseudomonadota</taxon>
        <taxon>Betaproteobacteria</taxon>
        <taxon>Nitrosomonadales</taxon>
        <taxon>Sulfuricellaceae</taxon>
        <taxon>Sulfuriferula</taxon>
    </lineage>
</organism>
<proteinExistence type="predicted"/>
<accession>A0A401JCE0</accession>
<evidence type="ECO:0000256" key="1">
    <source>
        <dbReference type="SAM" id="Phobius"/>
    </source>
</evidence>
<evidence type="ECO:0000313" key="2">
    <source>
        <dbReference type="EMBL" id="GBL45313.1"/>
    </source>
</evidence>
<protein>
    <recommendedName>
        <fullName evidence="4">6-phosphogluconate dehydrogenase</fullName>
    </recommendedName>
</protein>
<keyword evidence="1" id="KW-0472">Membrane</keyword>
<sequence>MMQPSRQRRVWPWVAGLIIVLLALFAAYTWVVLNWSYSSGERAGYVQKFSKKGWLCKTWEGELAMVNMPGTLSEKFYFTVPDGAVAAKINKSLGKRVSLTYDQHIGVPSTCFADTEYFVKDVRVVE</sequence>
<keyword evidence="1" id="KW-0812">Transmembrane</keyword>
<keyword evidence="1" id="KW-1133">Transmembrane helix</keyword>
<evidence type="ECO:0000313" key="3">
    <source>
        <dbReference type="Proteomes" id="UP000286806"/>
    </source>
</evidence>
<evidence type="ECO:0008006" key="4">
    <source>
        <dbReference type="Google" id="ProtNLM"/>
    </source>
</evidence>
<keyword evidence="3" id="KW-1185">Reference proteome</keyword>
<gene>
    <name evidence="2" type="ORF">SFMTTN_1120</name>
</gene>